<reference evidence="2" key="1">
    <citation type="journal article" date="2020" name="Stud. Mycol.">
        <title>101 Dothideomycetes genomes: a test case for predicting lifestyles and emergence of pathogens.</title>
        <authorList>
            <person name="Haridas S."/>
            <person name="Albert R."/>
            <person name="Binder M."/>
            <person name="Bloem J."/>
            <person name="Labutti K."/>
            <person name="Salamov A."/>
            <person name="Andreopoulos B."/>
            <person name="Baker S."/>
            <person name="Barry K."/>
            <person name="Bills G."/>
            <person name="Bluhm B."/>
            <person name="Cannon C."/>
            <person name="Castanera R."/>
            <person name="Culley D."/>
            <person name="Daum C."/>
            <person name="Ezra D."/>
            <person name="Gonzalez J."/>
            <person name="Henrissat B."/>
            <person name="Kuo A."/>
            <person name="Liang C."/>
            <person name="Lipzen A."/>
            <person name="Lutzoni F."/>
            <person name="Magnuson J."/>
            <person name="Mondo S."/>
            <person name="Nolan M."/>
            <person name="Ohm R."/>
            <person name="Pangilinan J."/>
            <person name="Park H.-J."/>
            <person name="Ramirez L."/>
            <person name="Alfaro M."/>
            <person name="Sun H."/>
            <person name="Tritt A."/>
            <person name="Yoshinaga Y."/>
            <person name="Zwiers L.-H."/>
            <person name="Turgeon B."/>
            <person name="Goodwin S."/>
            <person name="Spatafora J."/>
            <person name="Crous P."/>
            <person name="Grigoriev I."/>
        </authorList>
    </citation>
    <scope>NUCLEOTIDE SEQUENCE</scope>
    <source>
        <strain evidence="2">CBS 107.79</strain>
    </source>
</reference>
<protein>
    <submittedName>
        <fullName evidence="2">Uncharacterized protein</fullName>
    </submittedName>
</protein>
<evidence type="ECO:0000256" key="1">
    <source>
        <dbReference type="SAM" id="MobiDB-lite"/>
    </source>
</evidence>
<accession>A0A6A5VNR9</accession>
<dbReference type="AlphaFoldDB" id="A0A6A5VNR9"/>
<proteinExistence type="predicted"/>
<keyword evidence="3" id="KW-1185">Reference proteome</keyword>
<dbReference type="EMBL" id="ML976659">
    <property type="protein sequence ID" value="KAF1978911.1"/>
    <property type="molecule type" value="Genomic_DNA"/>
</dbReference>
<evidence type="ECO:0000313" key="3">
    <source>
        <dbReference type="Proteomes" id="UP000800036"/>
    </source>
</evidence>
<feature type="region of interest" description="Disordered" evidence="1">
    <location>
        <begin position="77"/>
        <end position="96"/>
    </location>
</feature>
<name>A0A6A5VNR9_9PLEO</name>
<evidence type="ECO:0000313" key="2">
    <source>
        <dbReference type="EMBL" id="KAF1978911.1"/>
    </source>
</evidence>
<gene>
    <name evidence="2" type="ORF">BU23DRAFT_190608</name>
</gene>
<sequence length="96" mass="10891">MKTAGASDLPLPIRALIVEYRLQFRCSWVEISQKLGCHPWAAQKFYERTRDLANTEDLHALLSVLDPIHHHGPQPFIAPGSEASKEVRSQILHHNT</sequence>
<organism evidence="2 3">
    <name type="scientific">Bimuria novae-zelandiae CBS 107.79</name>
    <dbReference type="NCBI Taxonomy" id="1447943"/>
    <lineage>
        <taxon>Eukaryota</taxon>
        <taxon>Fungi</taxon>
        <taxon>Dikarya</taxon>
        <taxon>Ascomycota</taxon>
        <taxon>Pezizomycotina</taxon>
        <taxon>Dothideomycetes</taxon>
        <taxon>Pleosporomycetidae</taxon>
        <taxon>Pleosporales</taxon>
        <taxon>Massarineae</taxon>
        <taxon>Didymosphaeriaceae</taxon>
        <taxon>Bimuria</taxon>
    </lineage>
</organism>
<dbReference type="Proteomes" id="UP000800036">
    <property type="component" value="Unassembled WGS sequence"/>
</dbReference>
<dbReference type="OrthoDB" id="10560799at2759"/>